<dbReference type="GO" id="GO:0015940">
    <property type="term" value="P:pantothenate biosynthetic process"/>
    <property type="evidence" value="ECO:0007669"/>
    <property type="project" value="UniProtKB-UniPathway"/>
</dbReference>
<dbReference type="UniPathway" id="UPA00028">
    <property type="reaction ID" value="UER00004"/>
</dbReference>
<comment type="pathway">
    <text evidence="1">Cofactor biosynthesis; (R)-pantothenate biosynthesis; (R)-pantoate from 3-methyl-2-oxobutanoate: step 2/2.</text>
</comment>
<dbReference type="SUPFAM" id="SSF48179">
    <property type="entry name" value="6-phosphogluconate dehydrogenase C-terminal domain-like"/>
    <property type="match status" value="1"/>
</dbReference>
<dbReference type="InterPro" id="IPR013332">
    <property type="entry name" value="KPR_N"/>
</dbReference>
<reference evidence="7 8" key="1">
    <citation type="submission" date="2017-04" db="EMBL/GenBank/DDBJ databases">
        <authorList>
            <person name="Afonso C.L."/>
            <person name="Miller P.J."/>
            <person name="Scott M.A."/>
            <person name="Spackman E."/>
            <person name="Goraichik I."/>
            <person name="Dimitrov K.M."/>
            <person name="Suarez D.L."/>
            <person name="Swayne D.E."/>
        </authorList>
    </citation>
    <scope>NUCLEOTIDE SEQUENCE [LARGE SCALE GENOMIC DNA]</scope>
    <source>
        <strain evidence="7 8">CGMCC 1.12644</strain>
    </source>
</reference>
<evidence type="ECO:0000259" key="6">
    <source>
        <dbReference type="Pfam" id="PF02558"/>
    </source>
</evidence>
<sequence>MTTTKARVGIAGAGSIAFGSAALLHEQGHDPMLWSPSGAGTEALKAAPLHASGAVEAEFSPRVAGSAQQLAEENDAVLIALPGYGHKTVLDALAPHIRDGQHVIISSHASLGAVYLMQLLAKRGVTAPITAWGTTVVTGRRQEGAAVKVNTLRARVDLCTVPETAADDALAVCQNLFGDRFQPRDGLLAISLSNLNPQNHLGIALGNITRMERGETWSQGQNVTPKVGRLLEQLDLERLAIAEKLGLSVRTIFEHFHLSFHVPVASISEMNQQMHAQGNGGTGPATADSRYVTEDVPYGLQLTAVLGRLAGSPAKLHEAGIEIFSAMYGRDFARENTLLNALELDRFSLDDLRQAARTGLLQDAPETVS</sequence>
<feature type="domain" description="Opine dehydrogenase" evidence="5">
    <location>
        <begin position="184"/>
        <end position="327"/>
    </location>
</feature>
<feature type="domain" description="Ketopantoate reductase N-terminal" evidence="6">
    <location>
        <begin position="8"/>
        <end position="105"/>
    </location>
</feature>
<dbReference type="InterPro" id="IPR008927">
    <property type="entry name" value="6-PGluconate_DH-like_C_sf"/>
</dbReference>
<dbReference type="SUPFAM" id="SSF51735">
    <property type="entry name" value="NAD(P)-binding Rossmann-fold domains"/>
    <property type="match status" value="1"/>
</dbReference>
<dbReference type="Proteomes" id="UP000192330">
    <property type="component" value="Unassembled WGS sequence"/>
</dbReference>
<dbReference type="AlphaFoldDB" id="A0A1W1ZG85"/>
<evidence type="ECO:0000256" key="1">
    <source>
        <dbReference type="ARBA" id="ARBA00004994"/>
    </source>
</evidence>
<organism evidence="7 8">
    <name type="scientific">Primorskyibacter flagellatus</name>
    <dbReference type="NCBI Taxonomy" id="1387277"/>
    <lineage>
        <taxon>Bacteria</taxon>
        <taxon>Pseudomonadati</taxon>
        <taxon>Pseudomonadota</taxon>
        <taxon>Alphaproteobacteria</taxon>
        <taxon>Rhodobacterales</taxon>
        <taxon>Roseobacteraceae</taxon>
        <taxon>Primorskyibacter</taxon>
    </lineage>
</organism>
<dbReference type="PANTHER" id="PTHR38015">
    <property type="entry name" value="BLR6086 PROTEIN"/>
    <property type="match status" value="1"/>
</dbReference>
<dbReference type="InterPro" id="IPR013328">
    <property type="entry name" value="6PGD_dom2"/>
</dbReference>
<dbReference type="Gene3D" id="1.10.1040.10">
    <property type="entry name" value="N-(1-d-carboxylethyl)-l-norvaline Dehydrogenase, domain 2"/>
    <property type="match status" value="1"/>
</dbReference>
<dbReference type="PANTHER" id="PTHR38015:SF1">
    <property type="entry name" value="OPINE DEHYDROGENASE DOMAIN-CONTAINING PROTEIN"/>
    <property type="match status" value="1"/>
</dbReference>
<proteinExistence type="predicted"/>
<gene>
    <name evidence="7" type="ORF">SAMN06295998_101523</name>
</gene>
<evidence type="ECO:0000256" key="4">
    <source>
        <dbReference type="ARBA" id="ARBA00048793"/>
    </source>
</evidence>
<dbReference type="OrthoDB" id="6135265at2"/>
<comment type="catalytic activity">
    <reaction evidence="4">
        <text>(R)-pantoate + NADP(+) = 2-dehydropantoate + NADPH + H(+)</text>
        <dbReference type="Rhea" id="RHEA:16233"/>
        <dbReference type="ChEBI" id="CHEBI:11561"/>
        <dbReference type="ChEBI" id="CHEBI:15378"/>
        <dbReference type="ChEBI" id="CHEBI:15980"/>
        <dbReference type="ChEBI" id="CHEBI:57783"/>
        <dbReference type="ChEBI" id="CHEBI:58349"/>
        <dbReference type="EC" id="1.1.1.169"/>
    </reaction>
</comment>
<dbReference type="InterPro" id="IPR003421">
    <property type="entry name" value="Opine_DH"/>
</dbReference>
<dbReference type="RefSeq" id="WP_084350222.1">
    <property type="nucleotide sequence ID" value="NZ_FWYD01000001.1"/>
</dbReference>
<name>A0A1W1ZG85_9RHOB</name>
<dbReference type="Gene3D" id="3.40.50.720">
    <property type="entry name" value="NAD(P)-binding Rossmann-like Domain"/>
    <property type="match status" value="1"/>
</dbReference>
<evidence type="ECO:0000259" key="5">
    <source>
        <dbReference type="Pfam" id="PF02317"/>
    </source>
</evidence>
<dbReference type="GO" id="GO:0008677">
    <property type="term" value="F:2-dehydropantoate 2-reductase activity"/>
    <property type="evidence" value="ECO:0007669"/>
    <property type="project" value="UniProtKB-EC"/>
</dbReference>
<protein>
    <recommendedName>
        <fullName evidence="2">2-dehydropantoate 2-reductase</fullName>
    </recommendedName>
</protein>
<keyword evidence="8" id="KW-1185">Reference proteome</keyword>
<dbReference type="STRING" id="1387277.SAMN06295998_101523"/>
<evidence type="ECO:0000256" key="2">
    <source>
        <dbReference type="ARBA" id="ARBA00019465"/>
    </source>
</evidence>
<keyword evidence="3" id="KW-0566">Pantothenate biosynthesis</keyword>
<dbReference type="EMBL" id="FWYD01000001">
    <property type="protein sequence ID" value="SMC47081.1"/>
    <property type="molecule type" value="Genomic_DNA"/>
</dbReference>
<evidence type="ECO:0000313" key="7">
    <source>
        <dbReference type="EMBL" id="SMC47081.1"/>
    </source>
</evidence>
<dbReference type="Pfam" id="PF02317">
    <property type="entry name" value="Octopine_DH"/>
    <property type="match status" value="1"/>
</dbReference>
<dbReference type="InterPro" id="IPR036291">
    <property type="entry name" value="NAD(P)-bd_dom_sf"/>
</dbReference>
<accession>A0A1W1ZG85</accession>
<evidence type="ECO:0000256" key="3">
    <source>
        <dbReference type="ARBA" id="ARBA00022655"/>
    </source>
</evidence>
<dbReference type="InterPro" id="IPR051729">
    <property type="entry name" value="Opine/Lysopine_DH"/>
</dbReference>
<evidence type="ECO:0000313" key="8">
    <source>
        <dbReference type="Proteomes" id="UP000192330"/>
    </source>
</evidence>
<dbReference type="Pfam" id="PF02558">
    <property type="entry name" value="ApbA"/>
    <property type="match status" value="1"/>
</dbReference>